<evidence type="ECO:0000256" key="2">
    <source>
        <dbReference type="ARBA" id="ARBA00011062"/>
    </source>
</evidence>
<dbReference type="PANTHER" id="PTHR30457:SF12">
    <property type="entry name" value="5'_3'-NUCLEOTIDASE SURE"/>
    <property type="match status" value="1"/>
</dbReference>
<evidence type="ECO:0000256" key="3">
    <source>
        <dbReference type="ARBA" id="ARBA00022490"/>
    </source>
</evidence>
<keyword evidence="6 7" id="KW-0378">Hydrolase</keyword>
<dbReference type="NCBIfam" id="TIGR00087">
    <property type="entry name" value="surE"/>
    <property type="match status" value="1"/>
</dbReference>
<evidence type="ECO:0000256" key="5">
    <source>
        <dbReference type="ARBA" id="ARBA00022741"/>
    </source>
</evidence>
<reference evidence="9 10" key="1">
    <citation type="submission" date="2021-02" db="EMBL/GenBank/DDBJ databases">
        <authorList>
            <person name="Han P."/>
        </authorList>
    </citation>
    <scope>NUCLEOTIDE SEQUENCE [LARGE SCALE GENOMIC DNA]</scope>
    <source>
        <strain evidence="9">Candidatus Nitrospira sp. ZN2</strain>
    </source>
</reference>
<evidence type="ECO:0000313" key="9">
    <source>
        <dbReference type="EMBL" id="CAE6717166.1"/>
    </source>
</evidence>
<evidence type="ECO:0000256" key="4">
    <source>
        <dbReference type="ARBA" id="ARBA00022723"/>
    </source>
</evidence>
<feature type="binding site" evidence="7">
    <location>
        <position position="12"/>
    </location>
    <ligand>
        <name>a divalent metal cation</name>
        <dbReference type="ChEBI" id="CHEBI:60240"/>
    </ligand>
</feature>
<evidence type="ECO:0000256" key="6">
    <source>
        <dbReference type="ARBA" id="ARBA00022801"/>
    </source>
</evidence>
<dbReference type="InterPro" id="IPR036523">
    <property type="entry name" value="SurE-like_sf"/>
</dbReference>
<evidence type="ECO:0000256" key="7">
    <source>
        <dbReference type="HAMAP-Rule" id="MF_00060"/>
    </source>
</evidence>
<comment type="function">
    <text evidence="7">Nucleotidase that shows phosphatase activity on nucleoside 5'-monophosphates.</text>
</comment>
<comment type="subcellular location">
    <subcellularLocation>
        <location evidence="7">Cytoplasm</location>
    </subcellularLocation>
</comment>
<organism evidence="9 10">
    <name type="scientific">Nitrospira defluvii</name>
    <dbReference type="NCBI Taxonomy" id="330214"/>
    <lineage>
        <taxon>Bacteria</taxon>
        <taxon>Pseudomonadati</taxon>
        <taxon>Nitrospirota</taxon>
        <taxon>Nitrospiria</taxon>
        <taxon>Nitrospirales</taxon>
        <taxon>Nitrospiraceae</taxon>
        <taxon>Nitrospira</taxon>
    </lineage>
</organism>
<dbReference type="Gene3D" id="3.40.1210.10">
    <property type="entry name" value="Survival protein SurE-like phosphatase/nucleotidase"/>
    <property type="match status" value="1"/>
</dbReference>
<feature type="binding site" evidence="7">
    <location>
        <position position="94"/>
    </location>
    <ligand>
        <name>a divalent metal cation</name>
        <dbReference type="ChEBI" id="CHEBI:60240"/>
    </ligand>
</feature>
<gene>
    <name evidence="7 9" type="primary">surE</name>
    <name evidence="9" type="ORF">NSPZN2_11510</name>
</gene>
<keyword evidence="4 7" id="KW-0479">Metal-binding</keyword>
<dbReference type="InterPro" id="IPR030048">
    <property type="entry name" value="SurE"/>
</dbReference>
<dbReference type="EC" id="3.1.3.5" evidence="7"/>
<dbReference type="SUPFAM" id="SSF64167">
    <property type="entry name" value="SurE-like"/>
    <property type="match status" value="1"/>
</dbReference>
<keyword evidence="5 7" id="KW-0547">Nucleotide-binding</keyword>
<comment type="catalytic activity">
    <reaction evidence="1 7">
        <text>a ribonucleoside 5'-phosphate + H2O = a ribonucleoside + phosphate</text>
        <dbReference type="Rhea" id="RHEA:12484"/>
        <dbReference type="ChEBI" id="CHEBI:15377"/>
        <dbReference type="ChEBI" id="CHEBI:18254"/>
        <dbReference type="ChEBI" id="CHEBI:43474"/>
        <dbReference type="ChEBI" id="CHEBI:58043"/>
        <dbReference type="EC" id="3.1.3.5"/>
    </reaction>
</comment>
<dbReference type="PANTHER" id="PTHR30457">
    <property type="entry name" value="5'-NUCLEOTIDASE SURE"/>
    <property type="match status" value="1"/>
</dbReference>
<dbReference type="Proteomes" id="UP000675880">
    <property type="component" value="Unassembled WGS sequence"/>
</dbReference>
<sequence>MARVRILVTNDDGIASPGIHAVATALGALGEVWIVAPDRERTAVGHAVTLHKPLRITKMAPRVFMVNGTPVDCVNLALVKVLPDKPALIVSGINRGVNLGDDVMYSGTVSGALEGTILGIPSVAVSQEGEDTFRFEVGARYATRVASEVLAHGLPPETILNVNIPDVPLRGIKGVKVTCLSRRRFNNPIVEKVDPRGRKYYWIAGTRQSWSRQKDADHEALARHMVSVTPIRLDTTHHAMLDHFKAWEGTLSRPLVSRPRGRRRVPGRSRV</sequence>
<dbReference type="NCBIfam" id="NF001492">
    <property type="entry name" value="PRK00346.2-2"/>
    <property type="match status" value="1"/>
</dbReference>
<accession>A0ABM8QV24</accession>
<evidence type="ECO:0000256" key="1">
    <source>
        <dbReference type="ARBA" id="ARBA00000815"/>
    </source>
</evidence>
<dbReference type="EMBL" id="CAJNBJ010000001">
    <property type="protein sequence ID" value="CAE6717166.1"/>
    <property type="molecule type" value="Genomic_DNA"/>
</dbReference>
<comment type="similarity">
    <text evidence="2 7">Belongs to the SurE nucleotidase family.</text>
</comment>
<evidence type="ECO:0000313" key="10">
    <source>
        <dbReference type="Proteomes" id="UP000675880"/>
    </source>
</evidence>
<comment type="caution">
    <text evidence="9">The sequence shown here is derived from an EMBL/GenBank/DDBJ whole genome shotgun (WGS) entry which is preliminary data.</text>
</comment>
<feature type="binding site" evidence="7">
    <location>
        <position position="11"/>
    </location>
    <ligand>
        <name>a divalent metal cation</name>
        <dbReference type="ChEBI" id="CHEBI:60240"/>
    </ligand>
</feature>
<evidence type="ECO:0000259" key="8">
    <source>
        <dbReference type="Pfam" id="PF01975"/>
    </source>
</evidence>
<name>A0ABM8QV24_9BACT</name>
<feature type="domain" description="Survival protein SurE-like phosphatase/nucleotidase" evidence="8">
    <location>
        <begin position="6"/>
        <end position="186"/>
    </location>
</feature>
<dbReference type="Pfam" id="PF01975">
    <property type="entry name" value="SurE"/>
    <property type="match status" value="1"/>
</dbReference>
<dbReference type="NCBIfam" id="NF001490">
    <property type="entry name" value="PRK00346.1-4"/>
    <property type="match status" value="1"/>
</dbReference>
<comment type="cofactor">
    <cofactor evidence="7">
        <name>a divalent metal cation</name>
        <dbReference type="ChEBI" id="CHEBI:60240"/>
    </cofactor>
    <text evidence="7">Binds 1 divalent metal cation per subunit.</text>
</comment>
<proteinExistence type="inferred from homology"/>
<dbReference type="InterPro" id="IPR002828">
    <property type="entry name" value="SurE-like_Pase/nucleotidase"/>
</dbReference>
<comment type="caution">
    <text evidence="7">Lacks conserved residue(s) required for the propagation of feature annotation.</text>
</comment>
<keyword evidence="3 7" id="KW-0963">Cytoplasm</keyword>
<keyword evidence="10" id="KW-1185">Reference proteome</keyword>
<dbReference type="RefSeq" id="WP_213041241.1">
    <property type="nucleotide sequence ID" value="NZ_CAJNBJ010000001.1"/>
</dbReference>
<protein>
    <recommendedName>
        <fullName evidence="7">5'-nucleotidase SurE</fullName>
        <ecNumber evidence="7">3.1.3.5</ecNumber>
    </recommendedName>
    <alternativeName>
        <fullName evidence="7">Nucleoside 5'-monophosphate phosphohydrolase</fullName>
    </alternativeName>
</protein>
<dbReference type="HAMAP" id="MF_00060">
    <property type="entry name" value="SurE"/>
    <property type="match status" value="1"/>
</dbReference>
<dbReference type="GO" id="GO:0008253">
    <property type="term" value="F:5'-nucleotidase activity"/>
    <property type="evidence" value="ECO:0007669"/>
    <property type="project" value="UniProtKB-EC"/>
</dbReference>